<reference evidence="1" key="2">
    <citation type="journal article" date="2015" name="Data Brief">
        <title>Shoot transcriptome of the giant reed, Arundo donax.</title>
        <authorList>
            <person name="Barrero R.A."/>
            <person name="Guerrero F.D."/>
            <person name="Moolhuijzen P."/>
            <person name="Goolsby J.A."/>
            <person name="Tidwell J."/>
            <person name="Bellgard S.E."/>
            <person name="Bellgard M.I."/>
        </authorList>
    </citation>
    <scope>NUCLEOTIDE SEQUENCE</scope>
    <source>
        <tissue evidence="1">Shoot tissue taken approximately 20 cm above the soil surface</tissue>
    </source>
</reference>
<proteinExistence type="predicted"/>
<name>A0A0A8Y0W1_ARUDO</name>
<sequence length="11" mass="1197">MCLIKGSVSYP</sequence>
<accession>A0A0A8Y0W1</accession>
<organism evidence="1">
    <name type="scientific">Arundo donax</name>
    <name type="common">Giant reed</name>
    <name type="synonym">Donax arundinaceus</name>
    <dbReference type="NCBI Taxonomy" id="35708"/>
    <lineage>
        <taxon>Eukaryota</taxon>
        <taxon>Viridiplantae</taxon>
        <taxon>Streptophyta</taxon>
        <taxon>Embryophyta</taxon>
        <taxon>Tracheophyta</taxon>
        <taxon>Spermatophyta</taxon>
        <taxon>Magnoliopsida</taxon>
        <taxon>Liliopsida</taxon>
        <taxon>Poales</taxon>
        <taxon>Poaceae</taxon>
        <taxon>PACMAD clade</taxon>
        <taxon>Arundinoideae</taxon>
        <taxon>Arundineae</taxon>
        <taxon>Arundo</taxon>
    </lineage>
</organism>
<evidence type="ECO:0000313" key="1">
    <source>
        <dbReference type="EMBL" id="JAD18603.1"/>
    </source>
</evidence>
<dbReference type="EMBL" id="GBRH01279292">
    <property type="protein sequence ID" value="JAD18603.1"/>
    <property type="molecule type" value="Transcribed_RNA"/>
</dbReference>
<protein>
    <submittedName>
        <fullName evidence="1">Uncharacterized protein</fullName>
    </submittedName>
</protein>
<reference evidence="1" key="1">
    <citation type="submission" date="2014-09" db="EMBL/GenBank/DDBJ databases">
        <authorList>
            <person name="Magalhaes I.L.F."/>
            <person name="Oliveira U."/>
            <person name="Santos F.R."/>
            <person name="Vidigal T.H.D.A."/>
            <person name="Brescovit A.D."/>
            <person name="Santos A.J."/>
        </authorList>
    </citation>
    <scope>NUCLEOTIDE SEQUENCE</scope>
    <source>
        <tissue evidence="1">Shoot tissue taken approximately 20 cm above the soil surface</tissue>
    </source>
</reference>